<dbReference type="Pfam" id="PF00491">
    <property type="entry name" value="Arginase"/>
    <property type="match status" value="1"/>
</dbReference>
<sequence>MTEKPFSMIGVPIDCLGFGGPLQAVERMPESLRRADLAKRLDAKDLGDLEVRIGKGVRDAQTGLISLDDCRATTRTMRAETVRLLRGGLRPFFVGGCCSMVPGITAGLRDVHGQAALVYVDGHMDLYDGETSWQGEMADMPLGIVLGPARLRRSARIWAGYRG</sequence>
<evidence type="ECO:0008006" key="4">
    <source>
        <dbReference type="Google" id="ProtNLM"/>
    </source>
</evidence>
<organism evidence="2 3">
    <name type="scientific">Pelagivirga sediminicola</name>
    <dbReference type="NCBI Taxonomy" id="2170575"/>
    <lineage>
        <taxon>Bacteria</taxon>
        <taxon>Pseudomonadati</taxon>
        <taxon>Pseudomonadota</taxon>
        <taxon>Alphaproteobacteria</taxon>
        <taxon>Rhodobacterales</taxon>
        <taxon>Paracoccaceae</taxon>
        <taxon>Pelagivirga</taxon>
    </lineage>
</organism>
<dbReference type="EMBL" id="QCYH01000002">
    <property type="protein sequence ID" value="PVA11037.1"/>
    <property type="molecule type" value="Genomic_DNA"/>
</dbReference>
<accession>A0A2T7G9E1</accession>
<evidence type="ECO:0000313" key="3">
    <source>
        <dbReference type="Proteomes" id="UP000244446"/>
    </source>
</evidence>
<evidence type="ECO:0000256" key="1">
    <source>
        <dbReference type="PROSITE-ProRule" id="PRU00742"/>
    </source>
</evidence>
<dbReference type="AlphaFoldDB" id="A0A2T7G9E1"/>
<keyword evidence="3" id="KW-1185">Reference proteome</keyword>
<dbReference type="OrthoDB" id="7331788at2"/>
<comment type="similarity">
    <text evidence="1">Belongs to the arginase family.</text>
</comment>
<dbReference type="RefSeq" id="WP_108691011.1">
    <property type="nucleotide sequence ID" value="NZ_QCYH01000002.1"/>
</dbReference>
<dbReference type="InterPro" id="IPR006035">
    <property type="entry name" value="Ureohydrolase"/>
</dbReference>
<dbReference type="Proteomes" id="UP000244446">
    <property type="component" value="Unassembled WGS sequence"/>
</dbReference>
<proteinExistence type="inferred from homology"/>
<dbReference type="GO" id="GO:0046872">
    <property type="term" value="F:metal ion binding"/>
    <property type="evidence" value="ECO:0007669"/>
    <property type="project" value="InterPro"/>
</dbReference>
<name>A0A2T7G9E1_9RHOB</name>
<reference evidence="2 3" key="1">
    <citation type="submission" date="2018-04" db="EMBL/GenBank/DDBJ databases">
        <title>Pelagivirga bohaiensis gen. nov., sp. nov., a bacterium isolated from the Bohai Sea.</title>
        <authorList>
            <person name="Ji X."/>
        </authorList>
    </citation>
    <scope>NUCLEOTIDE SEQUENCE [LARGE SCALE GENOMIC DNA]</scope>
    <source>
        <strain evidence="2 3">BH-SD19</strain>
    </source>
</reference>
<dbReference type="Gene3D" id="3.40.800.10">
    <property type="entry name" value="Ureohydrolase domain"/>
    <property type="match status" value="1"/>
</dbReference>
<dbReference type="InterPro" id="IPR023696">
    <property type="entry name" value="Ureohydrolase_dom_sf"/>
</dbReference>
<gene>
    <name evidence="2" type="ORF">DC366_04475</name>
</gene>
<dbReference type="GO" id="GO:0016813">
    <property type="term" value="F:hydrolase activity, acting on carbon-nitrogen (but not peptide) bonds, in linear amidines"/>
    <property type="evidence" value="ECO:0007669"/>
    <property type="project" value="UniProtKB-ARBA"/>
</dbReference>
<comment type="caution">
    <text evidence="2">The sequence shown here is derived from an EMBL/GenBank/DDBJ whole genome shotgun (WGS) entry which is preliminary data.</text>
</comment>
<dbReference type="SUPFAM" id="SSF52768">
    <property type="entry name" value="Arginase/deacetylase"/>
    <property type="match status" value="1"/>
</dbReference>
<dbReference type="PROSITE" id="PS51409">
    <property type="entry name" value="ARGINASE_2"/>
    <property type="match status" value="1"/>
</dbReference>
<evidence type="ECO:0000313" key="2">
    <source>
        <dbReference type="EMBL" id="PVA11037.1"/>
    </source>
</evidence>
<protein>
    <recommendedName>
        <fullName evidence="4">Arginase</fullName>
    </recommendedName>
</protein>